<dbReference type="EMBL" id="BPUB01000001">
    <property type="protein sequence ID" value="GJG57551.1"/>
    <property type="molecule type" value="Genomic_DNA"/>
</dbReference>
<evidence type="ECO:0000313" key="3">
    <source>
        <dbReference type="Proteomes" id="UP000825483"/>
    </source>
</evidence>
<gene>
    <name evidence="2" type="ORF">PRLR5076_04020</name>
</gene>
<keyword evidence="3" id="KW-1185">Reference proteome</keyword>
<evidence type="ECO:0000313" key="2">
    <source>
        <dbReference type="EMBL" id="GJG57551.1"/>
    </source>
</evidence>
<feature type="region of interest" description="Disordered" evidence="1">
    <location>
        <begin position="281"/>
        <end position="312"/>
    </location>
</feature>
<reference evidence="2" key="1">
    <citation type="journal article" date="2022" name="Int. J. Syst. Evol. Microbiol.">
        <title>Prevotella lacticifex sp. nov., isolated from the rumen of cows.</title>
        <authorList>
            <person name="Shinkai T."/>
            <person name="Ikeyama N."/>
            <person name="Kumagai M."/>
            <person name="Ohmori H."/>
            <person name="Sakamoto M."/>
            <person name="Ohkuma M."/>
            <person name="Mitsumori M."/>
        </authorList>
    </citation>
    <scope>NUCLEOTIDE SEQUENCE</scope>
    <source>
        <strain evidence="2">R5076</strain>
    </source>
</reference>
<dbReference type="Proteomes" id="UP000825483">
    <property type="component" value="Unassembled WGS sequence"/>
</dbReference>
<proteinExistence type="predicted"/>
<accession>A0A9R1C7P4</accession>
<evidence type="ECO:0000256" key="1">
    <source>
        <dbReference type="SAM" id="MobiDB-lite"/>
    </source>
</evidence>
<dbReference type="AlphaFoldDB" id="A0A9R1C7P4"/>
<sequence>MIDPLKKPTDSRWRNSWRRYAEFLRENGRRPVHERYKERSLYVWYSNNRSKLDNGLLYKELVASFLKLTDEGDTYRFYVFNRETNIQRLAFLGSENSISENEVNGKGKVSFFDACMMYVDFSNRLERPPLMEIKEEMEIAKWFFKANDDFSNNKLTDQEKHAFDQLLQSTKQYRNENVINHVSRLTEDVPNQKGRNEVLYADNGTEVHVGAWERRWFEMCDRYSKYLDDNKKVPTDKSDLQLYQWLLRQRKLLTAGSLKESRKAEFDKLLLKIDEIRRNYPQKPNVGGRKRKKTTGDDIESSSLSKSKHNHVKQDDLWNQKWQAYKDFMVKNKRRPSKHRAEDLVLFDWFKHSKRLLKRGLMKAERIAKFKQLLSKANNLPRFNQFNYVDTSLKS</sequence>
<dbReference type="Gene3D" id="6.10.140.530">
    <property type="match status" value="1"/>
</dbReference>
<organism evidence="2 3">
    <name type="scientific">Prevotella lacticifex</name>
    <dbReference type="NCBI Taxonomy" id="2854755"/>
    <lineage>
        <taxon>Bacteria</taxon>
        <taxon>Pseudomonadati</taxon>
        <taxon>Bacteroidota</taxon>
        <taxon>Bacteroidia</taxon>
        <taxon>Bacteroidales</taxon>
        <taxon>Prevotellaceae</taxon>
        <taxon>Prevotella</taxon>
    </lineage>
</organism>
<name>A0A9R1C7P4_9BACT</name>
<protein>
    <recommendedName>
        <fullName evidence="4">Helicase associated domain protein</fullName>
    </recommendedName>
</protein>
<evidence type="ECO:0008006" key="4">
    <source>
        <dbReference type="Google" id="ProtNLM"/>
    </source>
</evidence>
<dbReference type="RefSeq" id="WP_223929515.1">
    <property type="nucleotide sequence ID" value="NZ_BPTU01000003.1"/>
</dbReference>
<dbReference type="GeneID" id="72468456"/>
<comment type="caution">
    <text evidence="2">The sequence shown here is derived from an EMBL/GenBank/DDBJ whole genome shotgun (WGS) entry which is preliminary data.</text>
</comment>